<sequence>MIPVWSGRADNPGQEDAPMLIDTHCHLDAPEFDADREQVADHAVQAGVQSIVIPAVERANFAVVRDLAGKIAGGAYALGIHPLYVQRADDADLDALRVAIRESLGDPRFVAIGEIGLDFFVPEIATGEPRERQERFYAAQLAMAAEFRLPVLLHVRKSQDILLKHLRRHGPIGGIAHAFNGSAQQAQAFVEHGFALGMGGAMTYERALQIRRHAVDVGLEHLVLETDAPDIPPAWLHPPERRNRPGELARIAQVLAQLRGITPEQVAHATTANAMRVLPRLPAAILAGAD</sequence>
<dbReference type="PIRSF" id="PIRSF005902">
    <property type="entry name" value="DNase_TatD"/>
    <property type="match status" value="1"/>
</dbReference>
<feature type="binding site" evidence="4">
    <location>
        <position position="114"/>
    </location>
    <ligand>
        <name>a divalent metal cation</name>
        <dbReference type="ChEBI" id="CHEBI:60240"/>
        <label>1</label>
    </ligand>
</feature>
<feature type="binding site" evidence="4">
    <location>
        <position position="227"/>
    </location>
    <ligand>
        <name>a divalent metal cation</name>
        <dbReference type="ChEBI" id="CHEBI:60240"/>
        <label>1</label>
    </ligand>
</feature>
<accession>H0F2B4</accession>
<keyword evidence="2 4" id="KW-0479">Metal-binding</keyword>
<dbReference type="Pfam" id="PF01026">
    <property type="entry name" value="TatD_DNase"/>
    <property type="match status" value="1"/>
</dbReference>
<dbReference type="PROSITE" id="PS01137">
    <property type="entry name" value="TATD_1"/>
    <property type="match status" value="1"/>
</dbReference>
<dbReference type="InterPro" id="IPR001130">
    <property type="entry name" value="TatD-like"/>
</dbReference>
<dbReference type="AlphaFoldDB" id="H0F2B4"/>
<protein>
    <submittedName>
        <fullName evidence="5">TatD related DNAse family protein</fullName>
    </submittedName>
</protein>
<dbReference type="PATRIC" id="fig|477184.5.peg.888"/>
<organism evidence="5 6">
    <name type="scientific">Achromobacter arsenitoxydans SY8</name>
    <dbReference type="NCBI Taxonomy" id="477184"/>
    <lineage>
        <taxon>Bacteria</taxon>
        <taxon>Pseudomonadati</taxon>
        <taxon>Pseudomonadota</taxon>
        <taxon>Betaproteobacteria</taxon>
        <taxon>Burkholderiales</taxon>
        <taxon>Alcaligenaceae</taxon>
        <taxon>Achromobacter</taxon>
    </lineage>
</organism>
<dbReference type="FunFam" id="3.20.20.140:FF:000005">
    <property type="entry name" value="TatD family hydrolase"/>
    <property type="match status" value="1"/>
</dbReference>
<gene>
    <name evidence="5" type="ORF">KYC_04502</name>
</gene>
<feature type="binding site" evidence="4">
    <location>
        <position position="26"/>
    </location>
    <ligand>
        <name>a divalent metal cation</name>
        <dbReference type="ChEBI" id="CHEBI:60240"/>
        <label>1</label>
    </ligand>
</feature>
<dbReference type="STRING" id="477184.KYC_04502"/>
<dbReference type="eggNOG" id="COG0084">
    <property type="taxonomic scope" value="Bacteria"/>
</dbReference>
<evidence type="ECO:0000256" key="1">
    <source>
        <dbReference type="ARBA" id="ARBA00009275"/>
    </source>
</evidence>
<evidence type="ECO:0000256" key="3">
    <source>
        <dbReference type="ARBA" id="ARBA00022801"/>
    </source>
</evidence>
<dbReference type="EMBL" id="AGUF01000021">
    <property type="protein sequence ID" value="EHK67525.1"/>
    <property type="molecule type" value="Genomic_DNA"/>
</dbReference>
<keyword evidence="6" id="KW-1185">Reference proteome</keyword>
<comment type="similarity">
    <text evidence="1">Belongs to the metallo-dependent hydrolases superfamily. TatD-type hydrolase family.</text>
</comment>
<evidence type="ECO:0000256" key="2">
    <source>
        <dbReference type="ARBA" id="ARBA00022723"/>
    </source>
</evidence>
<dbReference type="SUPFAM" id="SSF51556">
    <property type="entry name" value="Metallo-dependent hydrolases"/>
    <property type="match status" value="1"/>
</dbReference>
<reference evidence="5 6" key="1">
    <citation type="journal article" date="2012" name="J. Bacteriol.">
        <title>Genome sequence of the highly efficient arsenite-oxidizing bacterium Achromobacter arsenitoxydans SY8.</title>
        <authorList>
            <person name="Li X."/>
            <person name="Hu Y."/>
            <person name="Gong J."/>
            <person name="Lin Y."/>
            <person name="Johnstone L."/>
            <person name="Rensing C."/>
            <person name="Wang G."/>
        </authorList>
    </citation>
    <scope>NUCLEOTIDE SEQUENCE [LARGE SCALE GENOMIC DNA]</scope>
    <source>
        <strain evidence="5 6">SY8</strain>
    </source>
</reference>
<evidence type="ECO:0000313" key="6">
    <source>
        <dbReference type="Proteomes" id="UP000003113"/>
    </source>
</evidence>
<feature type="binding site" evidence="4">
    <location>
        <position position="177"/>
    </location>
    <ligand>
        <name>a divalent metal cation</name>
        <dbReference type="ChEBI" id="CHEBI:60240"/>
        <label>2</label>
    </ligand>
</feature>
<dbReference type="Gene3D" id="3.20.20.140">
    <property type="entry name" value="Metal-dependent hydrolases"/>
    <property type="match status" value="1"/>
</dbReference>
<keyword evidence="3" id="KW-0378">Hydrolase</keyword>
<evidence type="ECO:0000256" key="4">
    <source>
        <dbReference type="PIRSR" id="PIRSR005902-1"/>
    </source>
</evidence>
<dbReference type="PANTHER" id="PTHR46124">
    <property type="entry name" value="D-AMINOACYL-TRNA DEACYLASE"/>
    <property type="match status" value="1"/>
</dbReference>
<dbReference type="InterPro" id="IPR032466">
    <property type="entry name" value="Metal_Hydrolase"/>
</dbReference>
<dbReference type="CDD" id="cd01310">
    <property type="entry name" value="TatD_DNAse"/>
    <property type="match status" value="1"/>
</dbReference>
<feature type="binding site" evidence="4">
    <location>
        <position position="24"/>
    </location>
    <ligand>
        <name>a divalent metal cation</name>
        <dbReference type="ChEBI" id="CHEBI:60240"/>
        <label>1</label>
    </ligand>
</feature>
<comment type="caution">
    <text evidence="5">The sequence shown here is derived from an EMBL/GenBank/DDBJ whole genome shotgun (WGS) entry which is preliminary data.</text>
</comment>
<name>H0F2B4_9BURK</name>
<evidence type="ECO:0000313" key="5">
    <source>
        <dbReference type="EMBL" id="EHK67525.1"/>
    </source>
</evidence>
<dbReference type="Proteomes" id="UP000003113">
    <property type="component" value="Unassembled WGS sequence"/>
</dbReference>
<proteinExistence type="inferred from homology"/>
<dbReference type="InterPro" id="IPR018228">
    <property type="entry name" value="DNase_TatD-rel_CS"/>
</dbReference>
<dbReference type="GO" id="GO:0046872">
    <property type="term" value="F:metal ion binding"/>
    <property type="evidence" value="ECO:0007669"/>
    <property type="project" value="UniProtKB-KW"/>
</dbReference>
<feature type="binding site" evidence="4">
    <location>
        <position position="154"/>
    </location>
    <ligand>
        <name>a divalent metal cation</name>
        <dbReference type="ChEBI" id="CHEBI:60240"/>
        <label>2</label>
    </ligand>
</feature>
<dbReference type="GO" id="GO:0016788">
    <property type="term" value="F:hydrolase activity, acting on ester bonds"/>
    <property type="evidence" value="ECO:0007669"/>
    <property type="project" value="InterPro"/>
</dbReference>
<dbReference type="PANTHER" id="PTHR46124:SF2">
    <property type="entry name" value="D-AMINOACYL-TRNA DEACYLASE"/>
    <property type="match status" value="1"/>
</dbReference>